<dbReference type="SUPFAM" id="SSF48726">
    <property type="entry name" value="Immunoglobulin"/>
    <property type="match status" value="2"/>
</dbReference>
<evidence type="ECO:0000256" key="2">
    <source>
        <dbReference type="ARBA" id="ARBA00023157"/>
    </source>
</evidence>
<dbReference type="Gene3D" id="2.60.40.10">
    <property type="entry name" value="Immunoglobulins"/>
    <property type="match status" value="5"/>
</dbReference>
<feature type="domain" description="LamG-like jellyroll fold" evidence="5">
    <location>
        <begin position="2935"/>
        <end position="3070"/>
    </location>
</feature>
<protein>
    <recommendedName>
        <fullName evidence="8">T9SS type B sorting domain-containing protein</fullName>
    </recommendedName>
</protein>
<dbReference type="SMART" id="SM00409">
    <property type="entry name" value="IG"/>
    <property type="match status" value="2"/>
</dbReference>
<evidence type="ECO:0000313" key="6">
    <source>
        <dbReference type="EMBL" id="RXJ50175.1"/>
    </source>
</evidence>
<reference evidence="6 7" key="1">
    <citation type="submission" date="2019-01" db="EMBL/GenBank/DDBJ databases">
        <title>Genome sequence of the Antarctic species Gelidibacter gilvus ACAM 158(T).</title>
        <authorList>
            <person name="Bowman J.P."/>
        </authorList>
    </citation>
    <scope>NUCLEOTIDE SEQUENCE [LARGE SCALE GENOMIC DNA]</scope>
    <source>
        <strain evidence="6 7">IC158</strain>
    </source>
</reference>
<dbReference type="EMBL" id="SDDZ01000004">
    <property type="protein sequence ID" value="RXJ50175.1"/>
    <property type="molecule type" value="Genomic_DNA"/>
</dbReference>
<dbReference type="InterPro" id="IPR013320">
    <property type="entry name" value="ConA-like_dom_sf"/>
</dbReference>
<gene>
    <name evidence="6" type="ORF">ESZ48_09335</name>
</gene>
<evidence type="ECO:0000259" key="4">
    <source>
        <dbReference type="SMART" id="SM00409"/>
    </source>
</evidence>
<dbReference type="Proteomes" id="UP000289792">
    <property type="component" value="Unassembled WGS sequence"/>
</dbReference>
<dbReference type="InterPro" id="IPR001791">
    <property type="entry name" value="Laminin_G"/>
</dbReference>
<name>A0A4Q0XJJ5_9FLAO</name>
<dbReference type="GO" id="GO:0004553">
    <property type="term" value="F:hydrolase activity, hydrolyzing O-glycosyl compounds"/>
    <property type="evidence" value="ECO:0007669"/>
    <property type="project" value="UniProtKB-ARBA"/>
</dbReference>
<dbReference type="InterPro" id="IPR036179">
    <property type="entry name" value="Ig-like_dom_sf"/>
</dbReference>
<dbReference type="InterPro" id="IPR006558">
    <property type="entry name" value="LamG-like"/>
</dbReference>
<evidence type="ECO:0000259" key="5">
    <source>
        <dbReference type="SMART" id="SM00560"/>
    </source>
</evidence>
<evidence type="ECO:0000256" key="1">
    <source>
        <dbReference type="ARBA" id="ARBA00022729"/>
    </source>
</evidence>
<feature type="domain" description="Immunoglobulin" evidence="4">
    <location>
        <begin position="1823"/>
        <end position="1911"/>
    </location>
</feature>
<dbReference type="SMART" id="SM00560">
    <property type="entry name" value="LamGL"/>
    <property type="match status" value="1"/>
</dbReference>
<dbReference type="InterPro" id="IPR045829">
    <property type="entry name" value="PKD_6"/>
</dbReference>
<comment type="caution">
    <text evidence="6">The sequence shown here is derived from an EMBL/GenBank/DDBJ whole genome shotgun (WGS) entry which is preliminary data.</text>
</comment>
<proteinExistence type="predicted"/>
<dbReference type="InterPro" id="IPR013783">
    <property type="entry name" value="Ig-like_fold"/>
</dbReference>
<feature type="region of interest" description="Disordered" evidence="3">
    <location>
        <begin position="1660"/>
        <end position="1686"/>
    </location>
</feature>
<accession>A0A4Q0XJJ5</accession>
<dbReference type="InterPro" id="IPR003599">
    <property type="entry name" value="Ig_sub"/>
</dbReference>
<dbReference type="Gene3D" id="2.60.120.200">
    <property type="match status" value="1"/>
</dbReference>
<dbReference type="GO" id="GO:0005975">
    <property type="term" value="P:carbohydrate metabolic process"/>
    <property type="evidence" value="ECO:0007669"/>
    <property type="project" value="UniProtKB-ARBA"/>
</dbReference>
<evidence type="ECO:0000256" key="3">
    <source>
        <dbReference type="SAM" id="MobiDB-lite"/>
    </source>
</evidence>
<dbReference type="CDD" id="cd00110">
    <property type="entry name" value="LamG"/>
    <property type="match status" value="1"/>
</dbReference>
<keyword evidence="2" id="KW-1015">Disulfide bond</keyword>
<dbReference type="OrthoDB" id="2582440at2"/>
<sequence length="3758" mass="392060">MIAAMKSIYLITTSLLLFLALAEDGFSKSKSDSAFTPSMFAQGNSLNSSDFKPLKTTFKALDVSGLTGPADWFVSTPNLQKVKFYKNEVLIGVGKKDIHFGFFKNTIIAAAPIAICQTFIIQLDIDGRASLTPDQVNNSSTVDPGLTMTLSLDKTEFNCDDIGVVQTVKLTVTDSNGESETCDAIINVEDNMAPTASCVANFIIQLDDTGNAAISASDINNGSTDACGIASTSIDVTNFDCSNIGPNPVTLTITDNSGNVSTCTTIVTVEDTIAPNVVTKDITIQLDATGTITIADDAVNNNSTDSCGGLTFETNKTNFNCSDVGENIVELTVTDANGQIGKENATVTVQPYTSPLTVSYTITENKTTICDFETLNFTAKPSGEGADAVTYEWFVNNEREGTGLNFSYNRWTAPSAVVKVIMTIGTGDCAPTKEYASTISVNPVKTVNFDIITPSNICEGDNATFTIGNPQNFGGATYEWTLNGAVISTTATLTTNALTVAGPNTIELTVTSTASCVNPSSVTKSINVTTVNPKPILTIQDGEICASNQTNIDLNSLVTVTSPNAIVTFHNTAANAASGNSPISNVVSPSATRDYFVRSRFNTGCFVTSQLTITVNPLPIITTGANPTICIGASVDLSTLFTGANLTYHSSLANAKSNTGGIDKDVSPTVTTTYYARSEDSVTGCYNTSSVIISVNPLPTLTIDDGAVCSSGSTSVDLNNLVTTNGTKTFYASEANATNATSAIPSSVSPTTQTSYWARTQLSTGCFQVGEIIISITDIPSLTVANGSVCASSQTSINLNTLVTNTNGNTVTFHANQSDAENGTSAITATVNPISDTTYYVRSKFTNGCYSTASILITINPLPTFDVTPAEICNGASIDLSTTVSNHAGTSLTFHNSAADANSGANAINANVSPTANRTYHIRSVNTAGCYTVKPVVISVANNVSLALTSGNLNPNICAGSAIPAMNFKITNGGSGAGATVTASPGAGITLSGSYNTTTQIYTVTGTTSNAAMVGIYDFTVTPIGCGAESAASQSGTLRIFNGTPTIPLNLDTLSTSFVICPVSNETYEVTPDPNVQTYNWQFPAGFTITSGFGTNKVTVNIASGAQAGNVAVSATNICGGTSPIATRQVNIGSVSANAGPDQYICVADGLNYIVLNGNVTGVSSKNYGQGGKGEWWWSDGDAGGTFEKIGPGNSGDYLDARYRFRQPIVPGQVITITIQTKKPTGANNCGQGAKDDMKIFLRGTPTANVISDGAICTGSSGSVTFSGTPNTTVTFKVGPGNNQTISLGAGNGTIATATFTIPALATTTDVIIQSVEYTNQESCTYTYPNPKPTAQIVVNPLNTVTPGPTITVCQAVNPSSILLSGASVGSGAQGQWTIISGGGSLSTTAMTSTPADVTYTPAANFHGDVVLRLTTDTPGTCPSVNANRTITINEAPIVEAGTQGDICESANPTAITLTGASVGGGNGNTMAAWSITYGGGTLSNIAQTNNPASVTYTPVPNYFGPVTLTLTTNAPGGCTPIQDTRTFNIHQLPTIITGTYGPVCESSTPSLIPLSGASVSGPAGATAEWSIVSGGGTLSPPSGFSTTPQNVTFTPAVNYNGLVVLKLKSSTNASCVPVEKTVNIVVNEAAIIDAGPATAIICEGGIVTLNGSLGGSATSGTWTSSSNHNSGFGNSSATSTSYTPSTTDVANGTVTLTFTSNDPDGPCSAVSDSTVVTINKAVSVVLSGDTDICSDESSSIVADLNNGSATSGTWTSSSNNNGGFANTTATSTIYTPSTADINNGTVTLTYTTNDPDATGPCSAVIENLIINIYKKPFINENTENIGVCASQPAAISIVASGDNLNYQWYKGTPGTGTLVTNSPPQITGATTNTLNFANTTSSDAGTYYVIVRGNATCESVTSAVAELTVNKDINITSQPQAVTECVGNAVTFTAQSTGNIGSFQWKKDGVDVSGGTVTRVTSGATTTFSLQLQDIEVADAGAYTLHLISDGGACSEANTNLASLTVTQVPTANISYVTPFCTDNNIPEAVTLTGTNAYTGGTYSYTVDSGGPTLSLNATTGAITPSTSTAGTYTVTYTIPAAGGCDEVKTTTSVTINALPEITAFSYAKSIYCESDVLTYTPNEITVTNSLGGSYSASAGLSINSSTGEFSSNGVSPGTYIITYTANNPNGCTTPVEKTFQITIQAKPDASFSYGATNYCSNGSNPVPTPGFQPGGEFTGSSGLVINPSTGEIDLSTSTLGSHTIYYTFAEVSGGCAEVQEKQNIIITPLPIASITYSAAAYCKSDSNTYPVTLNGSNNSEGTYSASAGLTINSSGTITPSTSTVGNHIITFTIPTSGGCAEVVATANVTIDPLPVADFIYDATQYCKTKPNPVLSYAAGGSAGIFSYTSSPSGLSLGLNSITGAIDLSTSAAGTYTITNTIAASAGCIKVESTPQTITIFSDTTGGSITGYANDNPTVISNNIIACHEGNGTLNLSGHSGAILRWESSTNGGQTWAPISNTTDTYNFTGITATTLFRAVLASGPCGIKNSAIAFVNVIPSNIKPTVSPDKLQTICFGQSVNYSYTSGYGTGQLLEDEGDFNSANAEGWLVDGKDKKLNASGSSTSAGPWVGANSGTIQDYNYNSNDGKFVVVNGAYNSILESPTFNTFGLTTGTLEFWQAYDLKVGAQAIIELSLDGGATYNIDLSTISGPANSGNHNTGFNRTIIDLQNYIGQANLKIRFRYVATTSSAWAIDKFQVPRNPLDEDIIVIEGNNITSVTNGTFVYQPVTPGLNTIGITSKINGCLGTEAGTTHVSVAATFAYAGKAITPVSGECGVATVKLNAYDNTKTAAQNITDQAYFPTDTTLDFNIPGTNAKGIWSVTSGPSDCGTPTFSEPSNPKSTFTGGGAGTYILTWTVAGCSSDVTVTLEDCSTVNFDGIDDYATFGDAFNRSNNFSFEAWVKPNSVTGTQTILSKRNANNNATGYDLSLNDRTLIFNWNSSGTMTSPYDLTTDRWYHVAVTFGDGTYQLFIDGISVASATGATAPITNTSPFLLGAMDHANSLPNKPVRYFNGYINEVRIWKATITQDQIRQMMNQQIKSNGAAVDGEVVPLNVPGLNWVDLDGYYRMDFNCGGLPTQTGNVVGKLRNMNSINQPNSAPIPYVSSGNNTNWNSPSAWVNGTVQRPPNSVGIDGITPIDWNIVRTGHDVTATDKEVKVLGLLVDAGRLTIQNSDVNDGQSIEVTRYLNIANGAVLDLVGESQLLQLTDESFVGPGTGILERDQQGTGNMFNYNYWGSPVTNAETAGKRTYSLAGILYDGNSPVLWTSGLNGSTSPVTLSTRWLYTFENRDFDEYNGWNRITQNTAVNVGLGFLMKGTGPQGSSDQNYTFRGQPNNGEIAVTINPGLLTTLIGNPYPSAIDANAFIVYNESALLEGALIFWEQAPSNNSHYLAAYQGRYSYLNRSGGVSAATPPGIANSGNALKEPTLAIPVGQGFFVEGSGSGGDVIFKNSQRIFAREAGGGSVFFRNTADAFKSSKTQDEAAVFEDNIQRVRLAFTTPENATRHLLLAFTPDDAATDGIDYGYDASNSDDFPSDLSFAIQGKKFVIQGVGAFDINKKYPLDMTMGITGNVAIALTGLENFDEPIDVYVHDALLDTYTKINTVSFQINLEAGNYNGRFSLVFQPDTTLSTIDQDFKEISVKYLQKTDEIYVKTPASIEVRQLYLINMVGQAVKSWNVTNMNFGQEFKIPVKDVAEGNYILQVETNTNSYNKKIIIKF</sequence>
<dbReference type="Pfam" id="PF19408">
    <property type="entry name" value="PKD_6"/>
    <property type="match status" value="1"/>
</dbReference>
<dbReference type="SUPFAM" id="SSF49899">
    <property type="entry name" value="Concanavalin A-like lectins/glucanases"/>
    <property type="match status" value="1"/>
</dbReference>
<feature type="domain" description="Immunoglobulin" evidence="4">
    <location>
        <begin position="1920"/>
        <end position="2008"/>
    </location>
</feature>
<keyword evidence="7" id="KW-1185">Reference proteome</keyword>
<organism evidence="6 7">
    <name type="scientific">Gelidibacter gilvus</name>
    <dbReference type="NCBI Taxonomy" id="59602"/>
    <lineage>
        <taxon>Bacteria</taxon>
        <taxon>Pseudomonadati</taxon>
        <taxon>Bacteroidota</taxon>
        <taxon>Flavobacteriia</taxon>
        <taxon>Flavobacteriales</taxon>
        <taxon>Flavobacteriaceae</taxon>
        <taxon>Gelidibacter</taxon>
    </lineage>
</organism>
<dbReference type="Pfam" id="PF13385">
    <property type="entry name" value="Laminin_G_3"/>
    <property type="match status" value="1"/>
</dbReference>
<evidence type="ECO:0000313" key="7">
    <source>
        <dbReference type="Proteomes" id="UP000289792"/>
    </source>
</evidence>
<evidence type="ECO:0008006" key="8">
    <source>
        <dbReference type="Google" id="ProtNLM"/>
    </source>
</evidence>
<keyword evidence="1" id="KW-0732">Signal</keyword>